<evidence type="ECO:0000256" key="5">
    <source>
        <dbReference type="ARBA" id="ARBA00022737"/>
    </source>
</evidence>
<dbReference type="Proteomes" id="UP000001064">
    <property type="component" value="Unassembled WGS sequence"/>
</dbReference>
<name>F0ZNK6_DICPU</name>
<dbReference type="AlphaFoldDB" id="F0ZNK6"/>
<dbReference type="PANTHER" id="PTHR10131">
    <property type="entry name" value="TNF RECEPTOR ASSOCIATED FACTOR"/>
    <property type="match status" value="1"/>
</dbReference>
<evidence type="ECO:0008006" key="10">
    <source>
        <dbReference type="Google" id="ProtNLM"/>
    </source>
</evidence>
<dbReference type="GO" id="GO:0005737">
    <property type="term" value="C:cytoplasm"/>
    <property type="evidence" value="ECO:0007669"/>
    <property type="project" value="UniProtKB-SubCell"/>
</dbReference>
<protein>
    <recommendedName>
        <fullName evidence="10">RING-type domain-containing protein</fullName>
    </recommendedName>
</protein>
<comment type="subcellular location">
    <subcellularLocation>
        <location evidence="2">Cytoplasm</location>
    </subcellularLocation>
</comment>
<dbReference type="SUPFAM" id="SSF57850">
    <property type="entry name" value="RING/U-box"/>
    <property type="match status" value="1"/>
</dbReference>
<dbReference type="RefSeq" id="XP_003289009.1">
    <property type="nucleotide sequence ID" value="XM_003288961.1"/>
</dbReference>
<evidence type="ECO:0000256" key="2">
    <source>
        <dbReference type="ARBA" id="ARBA00004496"/>
    </source>
</evidence>
<keyword evidence="4" id="KW-0479">Metal-binding</keyword>
<dbReference type="Gene3D" id="3.30.40.10">
    <property type="entry name" value="Zinc/RING finger domain, C3HC4 (zinc finger)"/>
    <property type="match status" value="2"/>
</dbReference>
<comment type="function">
    <text evidence="1">Probable adapter protein and signal transducer that links members of the tumor necrosis factor receptor family to different signaling pathways by association with the receptor cytoplasmic domain and kinases.</text>
</comment>
<evidence type="ECO:0000256" key="1">
    <source>
        <dbReference type="ARBA" id="ARBA00003051"/>
    </source>
</evidence>
<dbReference type="KEGG" id="dpp:DICPUDRAFT_79772"/>
<dbReference type="VEuPathDB" id="AmoebaDB:DICPUDRAFT_79772"/>
<keyword evidence="7" id="KW-0862">Zinc</keyword>
<dbReference type="InParanoid" id="F0ZNK6"/>
<dbReference type="EMBL" id="GL871096">
    <property type="protein sequence ID" value="EGC34474.1"/>
    <property type="molecule type" value="Genomic_DNA"/>
</dbReference>
<gene>
    <name evidence="8" type="ORF">DICPUDRAFT_79772</name>
</gene>
<keyword evidence="9" id="KW-1185">Reference proteome</keyword>
<evidence type="ECO:0000256" key="4">
    <source>
        <dbReference type="ARBA" id="ARBA00022723"/>
    </source>
</evidence>
<keyword evidence="3" id="KW-0963">Cytoplasm</keyword>
<evidence type="ECO:0000313" key="9">
    <source>
        <dbReference type="Proteomes" id="UP000001064"/>
    </source>
</evidence>
<evidence type="ECO:0000256" key="7">
    <source>
        <dbReference type="ARBA" id="ARBA00022833"/>
    </source>
</evidence>
<evidence type="ECO:0000256" key="3">
    <source>
        <dbReference type="ARBA" id="ARBA00022490"/>
    </source>
</evidence>
<keyword evidence="6" id="KW-0863">Zinc-finger</keyword>
<keyword evidence="5" id="KW-0677">Repeat</keyword>
<dbReference type="GO" id="GO:0008270">
    <property type="term" value="F:zinc ion binding"/>
    <property type="evidence" value="ECO:0007669"/>
    <property type="project" value="UniProtKB-KW"/>
</dbReference>
<dbReference type="GeneID" id="10499753"/>
<dbReference type="InterPro" id="IPR013083">
    <property type="entry name" value="Znf_RING/FYVE/PHD"/>
</dbReference>
<sequence>MDNYYTCVFSQARYSDQQREKQIPEFIIENKKKCQFFFLPKYPIIQLEEQLVLKDGNEISKDLFICPICQDLMTSVLQCEYCSNICCFNCWEKLISSNRPKCFFCRHYGITIKKLHNNLFYKKIFDQLMFKCCNQDCNLMFPYDHYYYHCCNKCEHRLLSCGLCNQTLKYSKIETHVDECLKVDGKCSYCNKKMDRVSFINNHHDKICPKFKLNL</sequence>
<evidence type="ECO:0000313" key="8">
    <source>
        <dbReference type="EMBL" id="EGC34474.1"/>
    </source>
</evidence>
<reference evidence="9" key="1">
    <citation type="journal article" date="2011" name="Genome Biol.">
        <title>Comparative genomics of the social amoebae Dictyostelium discoideum and Dictyostelium purpureum.</title>
        <authorList>
            <consortium name="US DOE Joint Genome Institute (JGI-PGF)"/>
            <person name="Sucgang R."/>
            <person name="Kuo A."/>
            <person name="Tian X."/>
            <person name="Salerno W."/>
            <person name="Parikh A."/>
            <person name="Feasley C.L."/>
            <person name="Dalin E."/>
            <person name="Tu H."/>
            <person name="Huang E."/>
            <person name="Barry K."/>
            <person name="Lindquist E."/>
            <person name="Shapiro H."/>
            <person name="Bruce D."/>
            <person name="Schmutz J."/>
            <person name="Salamov A."/>
            <person name="Fey P."/>
            <person name="Gaudet P."/>
            <person name="Anjard C."/>
            <person name="Babu M.M."/>
            <person name="Basu S."/>
            <person name="Bushmanova Y."/>
            <person name="van der Wel H."/>
            <person name="Katoh-Kurasawa M."/>
            <person name="Dinh C."/>
            <person name="Coutinho P.M."/>
            <person name="Saito T."/>
            <person name="Elias M."/>
            <person name="Schaap P."/>
            <person name="Kay R.R."/>
            <person name="Henrissat B."/>
            <person name="Eichinger L."/>
            <person name="Rivero F."/>
            <person name="Putnam N.H."/>
            <person name="West C.M."/>
            <person name="Loomis W.F."/>
            <person name="Chisholm R.L."/>
            <person name="Shaulsky G."/>
            <person name="Strassmann J.E."/>
            <person name="Queller D.C."/>
            <person name="Kuspa A."/>
            <person name="Grigoriev I.V."/>
        </authorList>
    </citation>
    <scope>NUCLEOTIDE SEQUENCE [LARGE SCALE GENOMIC DNA]</scope>
    <source>
        <strain evidence="9">QSDP1</strain>
    </source>
</reference>
<dbReference type="OrthoDB" id="5574452at2759"/>
<proteinExistence type="predicted"/>
<evidence type="ECO:0000256" key="6">
    <source>
        <dbReference type="ARBA" id="ARBA00022771"/>
    </source>
</evidence>
<organism evidence="8 9">
    <name type="scientific">Dictyostelium purpureum</name>
    <name type="common">Slime mold</name>
    <dbReference type="NCBI Taxonomy" id="5786"/>
    <lineage>
        <taxon>Eukaryota</taxon>
        <taxon>Amoebozoa</taxon>
        <taxon>Evosea</taxon>
        <taxon>Eumycetozoa</taxon>
        <taxon>Dictyostelia</taxon>
        <taxon>Dictyosteliales</taxon>
        <taxon>Dictyosteliaceae</taxon>
        <taxon>Dictyostelium</taxon>
    </lineage>
</organism>
<accession>F0ZNK6</accession>